<feature type="chain" id="PRO_5042913075" evidence="3">
    <location>
        <begin position="26"/>
        <end position="788"/>
    </location>
</feature>
<dbReference type="GO" id="GO:0015473">
    <property type="term" value="F:fimbrial usher porin activity"/>
    <property type="evidence" value="ECO:0007669"/>
    <property type="project" value="InterPro"/>
</dbReference>
<evidence type="ECO:0000256" key="2">
    <source>
        <dbReference type="SAM" id="MobiDB-lite"/>
    </source>
</evidence>
<dbReference type="KEGG" id="fku:FGKAn22_09000"/>
<dbReference type="GO" id="GO:0009297">
    <property type="term" value="P:pilus assembly"/>
    <property type="evidence" value="ECO:0007669"/>
    <property type="project" value="InterPro"/>
</dbReference>
<dbReference type="InterPro" id="IPR000015">
    <property type="entry name" value="Fimb_usher"/>
</dbReference>
<dbReference type="GO" id="GO:0009279">
    <property type="term" value="C:cell outer membrane"/>
    <property type="evidence" value="ECO:0007669"/>
    <property type="project" value="UniProtKB-SubCell"/>
</dbReference>
<name>A0AAN1SYA8_9PROT</name>
<dbReference type="AlphaFoldDB" id="A0AAN1SYA8"/>
<accession>A0AAN1SYA8</accession>
<comment type="subcellular location">
    <subcellularLocation>
        <location evidence="1">Cell outer membrane</location>
        <topology evidence="1">Multi-pass membrane protein</topology>
    </subcellularLocation>
</comment>
<feature type="region of interest" description="Disordered" evidence="2">
    <location>
        <begin position="573"/>
        <end position="598"/>
    </location>
</feature>
<dbReference type="PANTHER" id="PTHR30451">
    <property type="entry name" value="OUTER MEMBRANE USHER PROTEIN"/>
    <property type="match status" value="1"/>
</dbReference>
<gene>
    <name evidence="5" type="ORF">FGKAn22_09000</name>
</gene>
<evidence type="ECO:0000313" key="6">
    <source>
        <dbReference type="Proteomes" id="UP001319121"/>
    </source>
</evidence>
<dbReference type="RefSeq" id="WP_212786798.1">
    <property type="nucleotide sequence ID" value="NZ_AP019536.1"/>
</dbReference>
<feature type="compositionally biased region" description="Polar residues" evidence="2">
    <location>
        <begin position="578"/>
        <end position="598"/>
    </location>
</feature>
<dbReference type="InterPro" id="IPR025949">
    <property type="entry name" value="PapC-like_C"/>
</dbReference>
<keyword evidence="3" id="KW-0732">Signal</keyword>
<dbReference type="Gene3D" id="2.60.40.2070">
    <property type="match status" value="1"/>
</dbReference>
<dbReference type="PANTHER" id="PTHR30451:SF5">
    <property type="entry name" value="SLR0019 PROTEIN"/>
    <property type="match status" value="1"/>
</dbReference>
<dbReference type="Proteomes" id="UP001319121">
    <property type="component" value="Chromosome"/>
</dbReference>
<dbReference type="Pfam" id="PF13953">
    <property type="entry name" value="PapC_C"/>
    <property type="match status" value="1"/>
</dbReference>
<evidence type="ECO:0000256" key="3">
    <source>
        <dbReference type="SAM" id="SignalP"/>
    </source>
</evidence>
<keyword evidence="1" id="KW-0472">Membrane</keyword>
<proteinExistence type="inferred from homology"/>
<keyword evidence="6" id="KW-1185">Reference proteome</keyword>
<evidence type="ECO:0000259" key="4">
    <source>
        <dbReference type="Pfam" id="PF13953"/>
    </source>
</evidence>
<dbReference type="InterPro" id="IPR018030">
    <property type="entry name" value="Fimbrial_membr_usher_CS"/>
</dbReference>
<keyword evidence="1" id="KW-0813">Transport</keyword>
<dbReference type="Pfam" id="PF00577">
    <property type="entry name" value="Usher"/>
    <property type="match status" value="1"/>
</dbReference>
<reference evidence="5 6" key="1">
    <citation type="submission" date="2019-03" db="EMBL/GenBank/DDBJ databases">
        <title>Complete genome sequence of Ferrigenium kumadai strain An22, a microaerophilic iron-oxidizing bacterium isolated from a paddy field soil.</title>
        <authorList>
            <person name="Watanabe T."/>
            <person name="Asakawa S."/>
        </authorList>
    </citation>
    <scope>NUCLEOTIDE SEQUENCE [LARGE SCALE GENOMIC DNA]</scope>
    <source>
        <strain evidence="5 6">An22</strain>
    </source>
</reference>
<dbReference type="Gene3D" id="2.60.40.3110">
    <property type="match status" value="1"/>
</dbReference>
<evidence type="ECO:0000256" key="1">
    <source>
        <dbReference type="RuleBase" id="RU003884"/>
    </source>
</evidence>
<dbReference type="InterPro" id="IPR043142">
    <property type="entry name" value="PapC-like_C_sf"/>
</dbReference>
<protein>
    <submittedName>
        <fullName evidence="5">Fimbriae usher protein</fullName>
    </submittedName>
</protein>
<sequence length="788" mass="86320">MRHRPPYFLAPLALLYLAAGGVGYAQTAATPATTPPPAANKKADYTCEAELLLAIRINGVPRLDCEHIATLSNGRLAANAEALRHWRLRIPPVEPILYEGENYYPLDAIPGLHYQLDEAAQELQLEIPASAFESSSFNLTAGLQRRPHVSPGGFFNYDLLTQQSTNSQNINGQLEAGVFNQQGVGTTTVLWRNRGTPHNFTRLETAWTHDDPESISRFQLGDNISRAGTWGRAIRFGGLQWRSNFDTQPGFVTFPQPSATGIAALPSTVDVYVNNARRTSQAVQSGPFEISNVPVITGAGEVQLVVTDLLGRQQIISQPYYASPSMLREGLSDHSYEIGFDRQDYSLLSNRYGKPFTTATHRYGISNRFTRELRAEVLASQQTAGMGGVYLWPSFGTAQTAVAASHSPDGNGALFMAGIEQVSRKFSWSVQEQISSPRFTELSWVSGNVRPRSTQSLRLGFPLGEQGGSLSLNHVNQQYWGQPGNRIWSVNYSRNLFREFYLLLYATRSASGASSNRTIGFNISYSFGDRTSASAQYNRQNAGNDRTLQVQKNLPEGAGFGYRVLAQEGLSRREEANGSWQTDHGTYTAGASQTPNDSTTRLGASGGIAFLGGSTFASRRIDGSFAVVDTGGYPDVRVYHENRPVGTTDSKGQALIPHLRPYQLNRISIEQEDLPIEAQVEQLELQITPALRSGTVAEFPIKKTRGGTLVIVLEDGSFIPSGATVMMLDHEEEYPIGQRGEVFLPDLSESNELLVNWKGKGCQINIKLPPDSPPLADLGKYTCEGVLP</sequence>
<dbReference type="EMBL" id="AP019536">
    <property type="protein sequence ID" value="BBI99207.1"/>
    <property type="molecule type" value="Genomic_DNA"/>
</dbReference>
<comment type="similarity">
    <text evidence="1">Belongs to the fimbrial export usher family.</text>
</comment>
<organism evidence="5 6">
    <name type="scientific">Ferrigenium kumadai</name>
    <dbReference type="NCBI Taxonomy" id="1682490"/>
    <lineage>
        <taxon>Bacteria</taxon>
        <taxon>Pseudomonadati</taxon>
        <taxon>Pseudomonadota</taxon>
        <taxon>Betaproteobacteria</taxon>
        <taxon>Nitrosomonadales</taxon>
        <taxon>Gallionellaceae</taxon>
        <taxon>Ferrigenium</taxon>
    </lineage>
</organism>
<feature type="signal peptide" evidence="3">
    <location>
        <begin position="1"/>
        <end position="25"/>
    </location>
</feature>
<dbReference type="PROSITE" id="PS01151">
    <property type="entry name" value="FIMBRIAL_USHER"/>
    <property type="match status" value="1"/>
</dbReference>
<keyword evidence="1" id="KW-0812">Transmembrane</keyword>
<dbReference type="InterPro" id="IPR042186">
    <property type="entry name" value="FimD_plug_dom"/>
</dbReference>
<evidence type="ECO:0000313" key="5">
    <source>
        <dbReference type="EMBL" id="BBI99207.1"/>
    </source>
</evidence>
<feature type="domain" description="PapC-like C-terminal" evidence="4">
    <location>
        <begin position="710"/>
        <end position="770"/>
    </location>
</feature>
<dbReference type="Gene3D" id="2.60.40.2610">
    <property type="entry name" value="Outer membrane usher protein FimD, plug domain"/>
    <property type="match status" value="1"/>
</dbReference>
<keyword evidence="1" id="KW-0998">Cell outer membrane</keyword>
<keyword evidence="1" id="KW-1029">Fimbrium biogenesis</keyword>